<accession>A0ABS6JQ00</accession>
<dbReference type="EMBL" id="JAHQCR010000020">
    <property type="protein sequence ID" value="MBU9720641.1"/>
    <property type="molecule type" value="Genomic_DNA"/>
</dbReference>
<name>A0ABS6JQ00_9BACI</name>
<gene>
    <name evidence="1" type="ORF">KS407_04170</name>
</gene>
<reference evidence="1 2" key="1">
    <citation type="submission" date="2021-06" db="EMBL/GenBank/DDBJ databases">
        <title>Bacillus sp. RD4P76, an endophyte from a halophyte.</title>
        <authorList>
            <person name="Sun J.-Q."/>
        </authorList>
    </citation>
    <scope>NUCLEOTIDE SEQUENCE [LARGE SCALE GENOMIC DNA]</scope>
    <source>
        <strain evidence="1 2">JCM 17098</strain>
    </source>
</reference>
<organism evidence="1 2">
    <name type="scientific">Evansella alkalicola</name>
    <dbReference type="NCBI Taxonomy" id="745819"/>
    <lineage>
        <taxon>Bacteria</taxon>
        <taxon>Bacillati</taxon>
        <taxon>Bacillota</taxon>
        <taxon>Bacilli</taxon>
        <taxon>Bacillales</taxon>
        <taxon>Bacillaceae</taxon>
        <taxon>Evansella</taxon>
    </lineage>
</organism>
<proteinExistence type="predicted"/>
<protein>
    <submittedName>
        <fullName evidence="1">Permease</fullName>
    </submittedName>
</protein>
<dbReference type="RefSeq" id="WP_088075321.1">
    <property type="nucleotide sequence ID" value="NZ_JAHQCR010000020.1"/>
</dbReference>
<comment type="caution">
    <text evidence="1">The sequence shown here is derived from an EMBL/GenBank/DDBJ whole genome shotgun (WGS) entry which is preliminary data.</text>
</comment>
<evidence type="ECO:0000313" key="2">
    <source>
        <dbReference type="Proteomes" id="UP000790580"/>
    </source>
</evidence>
<keyword evidence="2" id="KW-1185">Reference proteome</keyword>
<sequence length="571" mass="65133">MNTYENFKVAIYCTASCLESSFDQISEELDFFKKHINIGKVYVESHRGDVTLSLERLQKLKKFFIKQDIVVAGGITPTLGKAFRLGYNRHFGGICYTDEASRQKFKEVVETTAKVFDEIILDDFFFTNCACDDCLSQKGQRSWEEFRMDLMKDVSENLVIKPAKSINPNIKLVIKYPNWNESYSSSGYNTLEQPSIFDGLYTGTETRDPAISQQHIPRYASYSLLRWMENLLPGKNGGGWFDNLDCTYIDYYLEQANLTVFGKAKELTLFCYSLLKDSNYVPALGFQLNKLDQTAGELGKPTGIKVYQPHCGKGEDHLYDYLGMLGIPFDLTPEFPTKANNLLITESASEDPKIIDNMKAFLTNGGNIMMTSGFVNKMEGRGVEDFTSLRSSGKKLGVQEFAIQTSSCTFDEFSYSKERLTFPVFDYRTNSTWQSIVAFDGQNNIPILMYDNYSKGRLYTLVVPENMADLWKLPENVVTKLRHISTRDILPYKIDGPANFGVFAYDNQTFIMESFDVKAAKWKIHLPEGKVLQKIEKNGFKKINANEILDNGTNIYEVKLAPFTYHTYKVE</sequence>
<dbReference type="Proteomes" id="UP000790580">
    <property type="component" value="Unassembled WGS sequence"/>
</dbReference>
<evidence type="ECO:0000313" key="1">
    <source>
        <dbReference type="EMBL" id="MBU9720641.1"/>
    </source>
</evidence>